<dbReference type="SMART" id="SM00065">
    <property type="entry name" value="GAF"/>
    <property type="match status" value="1"/>
</dbReference>
<feature type="domain" description="PAC" evidence="5">
    <location>
        <begin position="255"/>
        <end position="307"/>
    </location>
</feature>
<reference evidence="7 8" key="1">
    <citation type="journal article" date="2015" name="Stand. Genomic Sci.">
        <title>Genomic Encyclopedia of Bacterial and Archaeal Type Strains, Phase III: the genomes of soil and plant-associated and newly described type strains.</title>
        <authorList>
            <person name="Whitman W.B."/>
            <person name="Woyke T."/>
            <person name="Klenk H.P."/>
            <person name="Zhou Y."/>
            <person name="Lilburn T.G."/>
            <person name="Beck B.J."/>
            <person name="De Vos P."/>
            <person name="Vandamme P."/>
            <person name="Eisen J.A."/>
            <person name="Garrity G."/>
            <person name="Hugenholtz P."/>
            <person name="Kyrpides N.C."/>
        </authorList>
    </citation>
    <scope>NUCLEOTIDE SEQUENCE [LARGE SCALE GENOMIC DNA]</scope>
    <source>
        <strain evidence="7 8">CGMCC 1.6858</strain>
    </source>
</reference>
<dbReference type="InterPro" id="IPR013655">
    <property type="entry name" value="PAS_fold_3"/>
</dbReference>
<evidence type="ECO:0000256" key="1">
    <source>
        <dbReference type="ARBA" id="ARBA00001946"/>
    </source>
</evidence>
<dbReference type="InterPro" id="IPR035965">
    <property type="entry name" value="PAS-like_dom_sf"/>
</dbReference>
<feature type="domain" description="PAS" evidence="4">
    <location>
        <begin position="181"/>
        <end position="251"/>
    </location>
</feature>
<dbReference type="Pfam" id="PF01590">
    <property type="entry name" value="GAF"/>
    <property type="match status" value="1"/>
</dbReference>
<evidence type="ECO:0000256" key="3">
    <source>
        <dbReference type="ARBA" id="ARBA00022777"/>
    </source>
</evidence>
<dbReference type="FunFam" id="3.30.70.270:FF:000001">
    <property type="entry name" value="Diguanylate cyclase domain protein"/>
    <property type="match status" value="1"/>
</dbReference>
<dbReference type="InterPro" id="IPR029787">
    <property type="entry name" value="Nucleotide_cyclase"/>
</dbReference>
<evidence type="ECO:0000313" key="7">
    <source>
        <dbReference type="EMBL" id="TWI57396.1"/>
    </source>
</evidence>
<dbReference type="Pfam" id="PF08447">
    <property type="entry name" value="PAS_3"/>
    <property type="match status" value="1"/>
</dbReference>
<dbReference type="SUPFAM" id="SSF55781">
    <property type="entry name" value="GAF domain-like"/>
    <property type="match status" value="1"/>
</dbReference>
<feature type="domain" description="GGDEF" evidence="6">
    <location>
        <begin position="480"/>
        <end position="614"/>
    </location>
</feature>
<dbReference type="PROSITE" id="PS50113">
    <property type="entry name" value="PAC"/>
    <property type="match status" value="1"/>
</dbReference>
<evidence type="ECO:0000259" key="6">
    <source>
        <dbReference type="PROSITE" id="PS50887"/>
    </source>
</evidence>
<dbReference type="SMART" id="SM00091">
    <property type="entry name" value="PAS"/>
    <property type="match status" value="2"/>
</dbReference>
<comment type="cofactor">
    <cofactor evidence="1">
        <name>Mg(2+)</name>
        <dbReference type="ChEBI" id="CHEBI:18420"/>
    </cofactor>
</comment>
<dbReference type="EMBL" id="VLKY01000002">
    <property type="protein sequence ID" value="TWI57396.1"/>
    <property type="molecule type" value="Genomic_DNA"/>
</dbReference>
<dbReference type="Pfam" id="PF00990">
    <property type="entry name" value="GGDEF"/>
    <property type="match status" value="1"/>
</dbReference>
<dbReference type="SUPFAM" id="SSF55073">
    <property type="entry name" value="Nucleotide cyclase"/>
    <property type="match status" value="1"/>
</dbReference>
<dbReference type="GO" id="GO:0005886">
    <property type="term" value="C:plasma membrane"/>
    <property type="evidence" value="ECO:0007669"/>
    <property type="project" value="UniProtKB-SubCell"/>
</dbReference>
<dbReference type="PROSITE" id="PS50112">
    <property type="entry name" value="PAS"/>
    <property type="match status" value="2"/>
</dbReference>
<dbReference type="GO" id="GO:0016301">
    <property type="term" value="F:kinase activity"/>
    <property type="evidence" value="ECO:0007669"/>
    <property type="project" value="UniProtKB-KW"/>
</dbReference>
<dbReference type="Gene3D" id="3.30.450.20">
    <property type="entry name" value="PAS domain"/>
    <property type="match status" value="2"/>
</dbReference>
<dbReference type="InterPro" id="IPR052155">
    <property type="entry name" value="Biofilm_reg_signaling"/>
</dbReference>
<dbReference type="Gene3D" id="3.30.70.270">
    <property type="match status" value="1"/>
</dbReference>
<dbReference type="PROSITE" id="PS50887">
    <property type="entry name" value="GGDEF"/>
    <property type="match status" value="1"/>
</dbReference>
<dbReference type="PANTHER" id="PTHR44757:SF2">
    <property type="entry name" value="BIOFILM ARCHITECTURE MAINTENANCE PROTEIN MBAA"/>
    <property type="match status" value="1"/>
</dbReference>
<dbReference type="OrthoDB" id="9812358at2"/>
<proteinExistence type="predicted"/>
<evidence type="ECO:0000259" key="5">
    <source>
        <dbReference type="PROSITE" id="PS50113"/>
    </source>
</evidence>
<dbReference type="Pfam" id="PF08448">
    <property type="entry name" value="PAS_4"/>
    <property type="match status" value="1"/>
</dbReference>
<keyword evidence="8" id="KW-1185">Reference proteome</keyword>
<dbReference type="InterPro" id="IPR000700">
    <property type="entry name" value="PAS-assoc_C"/>
</dbReference>
<dbReference type="SMART" id="SM00086">
    <property type="entry name" value="PAC"/>
    <property type="match status" value="2"/>
</dbReference>
<dbReference type="SMART" id="SM00267">
    <property type="entry name" value="GGDEF"/>
    <property type="match status" value="1"/>
</dbReference>
<dbReference type="SUPFAM" id="SSF55785">
    <property type="entry name" value="PYP-like sensor domain (PAS domain)"/>
    <property type="match status" value="2"/>
</dbReference>
<dbReference type="PANTHER" id="PTHR44757">
    <property type="entry name" value="DIGUANYLATE CYCLASE DGCP"/>
    <property type="match status" value="1"/>
</dbReference>
<protein>
    <submittedName>
        <fullName evidence="7">PAS domain S-box-containing protein/diguanylate cyclase (GGDEF)-like protein</fullName>
    </submittedName>
</protein>
<gene>
    <name evidence="7" type="ORF">IQ22_00612</name>
</gene>
<feature type="domain" description="PAS" evidence="4">
    <location>
        <begin position="326"/>
        <end position="396"/>
    </location>
</feature>
<dbReference type="NCBIfam" id="TIGR00254">
    <property type="entry name" value="GGDEF"/>
    <property type="match status" value="1"/>
</dbReference>
<evidence type="ECO:0000256" key="2">
    <source>
        <dbReference type="ARBA" id="ARBA00004533"/>
    </source>
</evidence>
<accession>A0A562QMW0</accession>
<dbReference type="AlphaFoldDB" id="A0A562QMW0"/>
<comment type="subcellular location">
    <subcellularLocation>
        <location evidence="2">Cell inner membrane</location>
    </subcellularLocation>
</comment>
<keyword evidence="3" id="KW-0808">Transferase</keyword>
<dbReference type="InterPro" id="IPR013656">
    <property type="entry name" value="PAS_4"/>
</dbReference>
<comment type="caution">
    <text evidence="7">The sequence shown here is derived from an EMBL/GenBank/DDBJ whole genome shotgun (WGS) entry which is preliminary data.</text>
</comment>
<dbReference type="CDD" id="cd00130">
    <property type="entry name" value="PAS"/>
    <property type="match status" value="2"/>
</dbReference>
<dbReference type="RefSeq" id="WP_145137884.1">
    <property type="nucleotide sequence ID" value="NZ_VLKY01000002.1"/>
</dbReference>
<organism evidence="7 8">
    <name type="scientific">Pseudomonas duriflava</name>
    <dbReference type="NCBI Taxonomy" id="459528"/>
    <lineage>
        <taxon>Bacteria</taxon>
        <taxon>Pseudomonadati</taxon>
        <taxon>Pseudomonadota</taxon>
        <taxon>Gammaproteobacteria</taxon>
        <taxon>Pseudomonadales</taxon>
        <taxon>Pseudomonadaceae</taxon>
        <taxon>Pseudomonas</taxon>
    </lineage>
</organism>
<evidence type="ECO:0000259" key="4">
    <source>
        <dbReference type="PROSITE" id="PS50112"/>
    </source>
</evidence>
<dbReference type="NCBIfam" id="TIGR00229">
    <property type="entry name" value="sensory_box"/>
    <property type="match status" value="2"/>
</dbReference>
<evidence type="ECO:0000313" key="8">
    <source>
        <dbReference type="Proteomes" id="UP000316905"/>
    </source>
</evidence>
<name>A0A562QMW0_9PSED</name>
<dbReference type="InterPro" id="IPR029016">
    <property type="entry name" value="GAF-like_dom_sf"/>
</dbReference>
<dbReference type="Gene3D" id="3.30.450.40">
    <property type="match status" value="1"/>
</dbReference>
<sequence>MLPAPLPVNEQARLRLLHSLEILDTPAAETFDRITRVVAEMLKVPIALVSLVDEHRQWFKSKVGLDIVETPRNLSFCAYALHEEDMLVIEDAKADQRFTDNPLVTGTPHIRFYAGVPLRMSGGLVLGTLCAIDKTPRSLTPSARAALKDLARIIERELIQQETIKDTRIVHEYDRRALAVSEARFATAFHKTPTGKAIIDLKGHFIEVNPRLCEMLGYAPEVLQQKTLSDITHSEDLSLSLQLVDELLAGTRDTYMLEKRYLCQDGTFIWAELSVALVRDENAEPLHLLSVIQDVSDRKQSEALLHDHQMELERRVVQRTADLQSSRETLQAITDNLPLLIAHVDRTLYYQFANDIYRQIFGIDPVSLVGKPLSSMLHPELYEELLPCFQAVLAGERVIRDNIRYSLQQDRIWCTTYIPDIRQGEVVGFYVMSQDVTERKLAEKVLIDKAMLDPLTGLPNRRALGEKLEQIIHAAQTEQIPSAIFFMDLDGFKAINDMHGHDAGDEILRQVSRRLTQTVRRDDFVSRLAGDEFVIVASGIPSPGIGSRIAESICQALAVPFPLDNGFAKLGASIGITLCPTTGEVSAENLLAQADAAMYEAKRKGRNNHRFASPLVHPAKRASAAKHPV</sequence>
<dbReference type="InterPro" id="IPR001610">
    <property type="entry name" value="PAC"/>
</dbReference>
<dbReference type="InterPro" id="IPR043128">
    <property type="entry name" value="Rev_trsase/Diguanyl_cyclase"/>
</dbReference>
<dbReference type="Proteomes" id="UP000316905">
    <property type="component" value="Unassembled WGS sequence"/>
</dbReference>
<keyword evidence="3" id="KW-0418">Kinase</keyword>
<dbReference type="CDD" id="cd01949">
    <property type="entry name" value="GGDEF"/>
    <property type="match status" value="1"/>
</dbReference>
<dbReference type="InterPro" id="IPR003018">
    <property type="entry name" value="GAF"/>
</dbReference>
<dbReference type="InterPro" id="IPR000014">
    <property type="entry name" value="PAS"/>
</dbReference>
<dbReference type="InterPro" id="IPR000160">
    <property type="entry name" value="GGDEF_dom"/>
</dbReference>